<proteinExistence type="inferred from homology"/>
<dbReference type="Proteomes" id="UP000283928">
    <property type="component" value="Unassembled WGS sequence"/>
</dbReference>
<evidence type="ECO:0000313" key="4">
    <source>
        <dbReference type="EMBL" id="RHE69369.1"/>
    </source>
</evidence>
<name>A0A414K5H3_9FIRM</name>
<dbReference type="RefSeq" id="WP_151190445.1">
    <property type="nucleotide sequence ID" value="NZ_JAAIPQ010000033.1"/>
</dbReference>
<dbReference type="InterPro" id="IPR043129">
    <property type="entry name" value="ATPase_NBD"/>
</dbReference>
<dbReference type="PANTHER" id="PTHR18964:SF149">
    <property type="entry name" value="BIFUNCTIONAL UDP-N-ACETYLGLUCOSAMINE 2-EPIMERASE_N-ACETYLMANNOSAMINE KINASE"/>
    <property type="match status" value="1"/>
</dbReference>
<dbReference type="SUPFAM" id="SSF46785">
    <property type="entry name" value="Winged helix' DNA-binding domain"/>
    <property type="match status" value="1"/>
</dbReference>
<evidence type="ECO:0000313" key="5">
    <source>
        <dbReference type="Proteomes" id="UP000283928"/>
    </source>
</evidence>
<keyword evidence="3" id="KW-0859">Xylose metabolism</keyword>
<comment type="caution">
    <text evidence="4">The sequence shown here is derived from an EMBL/GenBank/DDBJ whole genome shotgun (WGS) entry which is preliminary data.</text>
</comment>
<dbReference type="EMBL" id="QSKO01000041">
    <property type="protein sequence ID" value="RHE69369.1"/>
    <property type="molecule type" value="Genomic_DNA"/>
</dbReference>
<dbReference type="InterPro" id="IPR000600">
    <property type="entry name" value="ROK"/>
</dbReference>
<reference evidence="4 5" key="1">
    <citation type="submission" date="2018-08" db="EMBL/GenBank/DDBJ databases">
        <title>A genome reference for cultivated species of the human gut microbiota.</title>
        <authorList>
            <person name="Zou Y."/>
            <person name="Xue W."/>
            <person name="Luo G."/>
        </authorList>
    </citation>
    <scope>NUCLEOTIDE SEQUENCE [LARGE SCALE GENOMIC DNA]</scope>
    <source>
        <strain evidence="4 5">AM27-32LB</strain>
    </source>
</reference>
<dbReference type="SUPFAM" id="SSF53067">
    <property type="entry name" value="Actin-like ATPase domain"/>
    <property type="match status" value="1"/>
</dbReference>
<evidence type="ECO:0000256" key="3">
    <source>
        <dbReference type="ARBA" id="ARBA00022629"/>
    </source>
</evidence>
<dbReference type="PANTHER" id="PTHR18964">
    <property type="entry name" value="ROK (REPRESSOR, ORF, KINASE) FAMILY"/>
    <property type="match status" value="1"/>
</dbReference>
<sequence>MEEYLNKSKISGDIFRFLYLNKQSSRQEISQSLGISLPTITRSLNTLQKSGFIENAGEFQSTGGRRAVRYQCIPDSRYAIGIDITKNHLSIVLIDLTLNIIDNKRLRIPFHENSEYFSVMKQELESIISRNMPDCSKLLGVGISLPAIIGEDRKTVTYATVIPLSLNIYNFFSDYIHAPFLFFNDASSAGLAESWKGDYTDAVAYLSLSSSIGGAYMNNKMIYAGANNRGGEFGHMTIVPHGKRCYCGRYGCLDAYCTANTLTDFTDGNLKEFFDILKTGNNKGIQNVFEDYTDYLAIAVNNLRMCFDCDVILGGNVGAYMADYIDDFRKKAIQLNPFEKDGSYIRVCHYRTEAAAVGAAIYYIEQFIQNF</sequence>
<dbReference type="GO" id="GO:0042732">
    <property type="term" value="P:D-xylose metabolic process"/>
    <property type="evidence" value="ECO:0007669"/>
    <property type="project" value="UniProtKB-KW"/>
</dbReference>
<comment type="similarity">
    <text evidence="2">Belongs to the ROK (NagC/XylR) family.</text>
</comment>
<comment type="function">
    <text evidence="1">Transcriptional repressor of xylose-utilizing enzymes.</text>
</comment>
<keyword evidence="3" id="KW-0119">Carbohydrate metabolism</keyword>
<protein>
    <submittedName>
        <fullName evidence="4">ROK family transcriptional regulator</fullName>
    </submittedName>
</protein>
<accession>A0A414K5H3</accession>
<dbReference type="Gene3D" id="3.30.420.40">
    <property type="match status" value="2"/>
</dbReference>
<dbReference type="Pfam" id="PF00480">
    <property type="entry name" value="ROK"/>
    <property type="match status" value="1"/>
</dbReference>
<dbReference type="InterPro" id="IPR036388">
    <property type="entry name" value="WH-like_DNA-bd_sf"/>
</dbReference>
<evidence type="ECO:0000256" key="1">
    <source>
        <dbReference type="ARBA" id="ARBA00002486"/>
    </source>
</evidence>
<evidence type="ECO:0000256" key="2">
    <source>
        <dbReference type="ARBA" id="ARBA00006479"/>
    </source>
</evidence>
<dbReference type="Pfam" id="PF13412">
    <property type="entry name" value="HTH_24"/>
    <property type="match status" value="1"/>
</dbReference>
<gene>
    <name evidence="4" type="ORF">DW723_16705</name>
</gene>
<dbReference type="InterPro" id="IPR036390">
    <property type="entry name" value="WH_DNA-bd_sf"/>
</dbReference>
<dbReference type="Gene3D" id="1.10.10.10">
    <property type="entry name" value="Winged helix-like DNA-binding domain superfamily/Winged helix DNA-binding domain"/>
    <property type="match status" value="1"/>
</dbReference>
<organism evidence="4 5">
    <name type="scientific">Blautia obeum</name>
    <dbReference type="NCBI Taxonomy" id="40520"/>
    <lineage>
        <taxon>Bacteria</taxon>
        <taxon>Bacillati</taxon>
        <taxon>Bacillota</taxon>
        <taxon>Clostridia</taxon>
        <taxon>Lachnospirales</taxon>
        <taxon>Lachnospiraceae</taxon>
        <taxon>Blautia</taxon>
    </lineage>
</organism>
<dbReference type="AlphaFoldDB" id="A0A414K5H3"/>